<dbReference type="PANTHER" id="PTHR11037">
    <property type="entry name" value="TRANSCRIPTION FACTOR CP2"/>
    <property type="match status" value="1"/>
</dbReference>
<dbReference type="Pfam" id="PF04516">
    <property type="entry name" value="CP2"/>
    <property type="match status" value="1"/>
</dbReference>
<dbReference type="InterPro" id="IPR040167">
    <property type="entry name" value="TF_CP2-like"/>
</dbReference>
<dbReference type="GO" id="GO:0000978">
    <property type="term" value="F:RNA polymerase II cis-regulatory region sequence-specific DNA binding"/>
    <property type="evidence" value="ECO:0007669"/>
    <property type="project" value="TreeGrafter"/>
</dbReference>
<keyword evidence="4" id="KW-0804">Transcription</keyword>
<dbReference type="AlphaFoldDB" id="A0A5N5X2B2"/>
<evidence type="ECO:0000256" key="2">
    <source>
        <dbReference type="ARBA" id="ARBA00023015"/>
    </source>
</evidence>
<dbReference type="EMBL" id="ML732202">
    <property type="protein sequence ID" value="KAB8074943.1"/>
    <property type="molecule type" value="Genomic_DNA"/>
</dbReference>
<evidence type="ECO:0000256" key="6">
    <source>
        <dbReference type="SAM" id="MobiDB-lite"/>
    </source>
</evidence>
<gene>
    <name evidence="8" type="ORF">BDV29DRAFT_115592</name>
</gene>
<evidence type="ECO:0000256" key="4">
    <source>
        <dbReference type="ARBA" id="ARBA00023163"/>
    </source>
</evidence>
<proteinExistence type="predicted"/>
<keyword evidence="9" id="KW-1185">Reference proteome</keyword>
<evidence type="ECO:0000313" key="8">
    <source>
        <dbReference type="EMBL" id="KAB8074943.1"/>
    </source>
</evidence>
<dbReference type="PROSITE" id="PS51968">
    <property type="entry name" value="GRH_CP2_DB"/>
    <property type="match status" value="1"/>
</dbReference>
<keyword evidence="3" id="KW-0238">DNA-binding</keyword>
<organism evidence="8 9">
    <name type="scientific">Aspergillus leporis</name>
    <dbReference type="NCBI Taxonomy" id="41062"/>
    <lineage>
        <taxon>Eukaryota</taxon>
        <taxon>Fungi</taxon>
        <taxon>Dikarya</taxon>
        <taxon>Ascomycota</taxon>
        <taxon>Pezizomycotina</taxon>
        <taxon>Eurotiomycetes</taxon>
        <taxon>Eurotiomycetidae</taxon>
        <taxon>Eurotiales</taxon>
        <taxon>Aspergillaceae</taxon>
        <taxon>Aspergillus</taxon>
        <taxon>Aspergillus subgen. Circumdati</taxon>
    </lineage>
</organism>
<comment type="subcellular location">
    <subcellularLocation>
        <location evidence="1">Nucleus</location>
    </subcellularLocation>
</comment>
<dbReference type="OrthoDB" id="7680836at2759"/>
<feature type="compositionally biased region" description="Basic and acidic residues" evidence="6">
    <location>
        <begin position="331"/>
        <end position="347"/>
    </location>
</feature>
<reference evidence="8 9" key="1">
    <citation type="submission" date="2019-04" db="EMBL/GenBank/DDBJ databases">
        <title>Friends and foes A comparative genomics study of 23 Aspergillus species from section Flavi.</title>
        <authorList>
            <consortium name="DOE Joint Genome Institute"/>
            <person name="Kjaerbolling I."/>
            <person name="Vesth T."/>
            <person name="Frisvad J.C."/>
            <person name="Nybo J.L."/>
            <person name="Theobald S."/>
            <person name="Kildgaard S."/>
            <person name="Isbrandt T."/>
            <person name="Kuo A."/>
            <person name="Sato A."/>
            <person name="Lyhne E.K."/>
            <person name="Kogle M.E."/>
            <person name="Wiebenga A."/>
            <person name="Kun R.S."/>
            <person name="Lubbers R.J."/>
            <person name="Makela M.R."/>
            <person name="Barry K."/>
            <person name="Chovatia M."/>
            <person name="Clum A."/>
            <person name="Daum C."/>
            <person name="Haridas S."/>
            <person name="He G."/>
            <person name="LaButti K."/>
            <person name="Lipzen A."/>
            <person name="Mondo S."/>
            <person name="Riley R."/>
            <person name="Salamov A."/>
            <person name="Simmons B.A."/>
            <person name="Magnuson J.K."/>
            <person name="Henrissat B."/>
            <person name="Mortensen U.H."/>
            <person name="Larsen T.O."/>
            <person name="Devries R.P."/>
            <person name="Grigoriev I.V."/>
            <person name="Machida M."/>
            <person name="Baker S.E."/>
            <person name="Andersen M.R."/>
        </authorList>
    </citation>
    <scope>NUCLEOTIDE SEQUENCE [LARGE SCALE GENOMIC DNA]</scope>
    <source>
        <strain evidence="8 9">CBS 151.66</strain>
    </source>
</reference>
<evidence type="ECO:0000256" key="5">
    <source>
        <dbReference type="ARBA" id="ARBA00023242"/>
    </source>
</evidence>
<evidence type="ECO:0000313" key="9">
    <source>
        <dbReference type="Proteomes" id="UP000326565"/>
    </source>
</evidence>
<feature type="domain" description="Grh/CP2 DB" evidence="7">
    <location>
        <begin position="20"/>
        <end position="276"/>
    </location>
</feature>
<dbReference type="InterPro" id="IPR057520">
    <property type="entry name" value="GRHL1/CP2_C"/>
</dbReference>
<accession>A0A5N5X2B2</accession>
<sequence length="471" mass="52179">MLRRSVPSLPTADANLTGWCRFRYHITLHTPTAMFDQSREIPVTYLNKSQAYSMTVVDMSPPALGSQPAQYRTSIGISFEEAAHRSNPATCWQLWHDARGASDARQRGGSPCAVEFVSFKHRGREMQIGPRHLENASFNHFSFVWTAGAGAGPSECGLLVRFHFLSTDFTQSKGVKGVPVRLCAKTELISPPASQSETGSEAEICYCRVKVFRDHGAERKLANDIEHIKKSIQRVEKQINRVDGDRSTNGKRTKRKKSAAPSDPMSRSASRSSSVSTQGDLYRLLYDLHKRFTSALPVSVLALQGDEHDDLDQLAASLTLATPTSTQSDSADTRSDSNSDGRSDRSSRRLACRPLLDAKVTSVDPLPVACFYINVQCDGRVDDYYRAIYLTQRTVRELVSHLSKHSNIQPKNIARVVHVNQTGLPILVDDDVVQNILEGQDMIANFVETPAPNCAKDEAPGLPSFEVRLIY</sequence>
<dbReference type="Proteomes" id="UP000326565">
    <property type="component" value="Unassembled WGS sequence"/>
</dbReference>
<keyword evidence="5" id="KW-0539">Nucleus</keyword>
<protein>
    <submittedName>
        <fullName evidence="8">CP2 transcription factor-domain-containing protein</fullName>
    </submittedName>
</protein>
<feature type="compositionally biased region" description="Low complexity" evidence="6">
    <location>
        <begin position="259"/>
        <end position="274"/>
    </location>
</feature>
<feature type="compositionally biased region" description="Basic and acidic residues" evidence="6">
    <location>
        <begin position="236"/>
        <end position="248"/>
    </location>
</feature>
<evidence type="ECO:0000256" key="1">
    <source>
        <dbReference type="ARBA" id="ARBA00004123"/>
    </source>
</evidence>
<dbReference type="GO" id="GO:0001228">
    <property type="term" value="F:DNA-binding transcription activator activity, RNA polymerase II-specific"/>
    <property type="evidence" value="ECO:0007669"/>
    <property type="project" value="TreeGrafter"/>
</dbReference>
<evidence type="ECO:0000259" key="7">
    <source>
        <dbReference type="PROSITE" id="PS51968"/>
    </source>
</evidence>
<dbReference type="GO" id="GO:0005634">
    <property type="term" value="C:nucleus"/>
    <property type="evidence" value="ECO:0007669"/>
    <property type="project" value="UniProtKB-SubCell"/>
</dbReference>
<feature type="region of interest" description="Disordered" evidence="6">
    <location>
        <begin position="322"/>
        <end position="348"/>
    </location>
</feature>
<feature type="region of interest" description="Disordered" evidence="6">
    <location>
        <begin position="236"/>
        <end position="274"/>
    </location>
</feature>
<feature type="compositionally biased region" description="Basic residues" evidence="6">
    <location>
        <begin position="249"/>
        <end position="258"/>
    </location>
</feature>
<dbReference type="Pfam" id="PF25416">
    <property type="entry name" value="GRHL1_C"/>
    <property type="match status" value="1"/>
</dbReference>
<dbReference type="InterPro" id="IPR007604">
    <property type="entry name" value="CP2"/>
</dbReference>
<evidence type="ECO:0000256" key="3">
    <source>
        <dbReference type="ARBA" id="ARBA00023125"/>
    </source>
</evidence>
<keyword evidence="2" id="KW-0805">Transcription regulation</keyword>
<name>A0A5N5X2B2_9EURO</name>
<dbReference type="PANTHER" id="PTHR11037:SF20">
    <property type="entry name" value="PROTEIN GRAINYHEAD"/>
    <property type="match status" value="1"/>
</dbReference>